<dbReference type="GO" id="GO:0016491">
    <property type="term" value="F:oxidoreductase activity"/>
    <property type="evidence" value="ECO:0007669"/>
    <property type="project" value="InterPro"/>
</dbReference>
<dbReference type="InterPro" id="IPR002204">
    <property type="entry name" value="3-OH-isobutyrate_DH-rel_CS"/>
</dbReference>
<protein>
    <recommendedName>
        <fullName evidence="3">6-phosphogluconate dehydrogenase NADP-binding domain-containing protein</fullName>
    </recommendedName>
</protein>
<comment type="caution">
    <text evidence="1">The sequence shown here is derived from an EMBL/GenBank/DDBJ whole genome shotgun (WGS) entry which is preliminary data.</text>
</comment>
<accession>H0QK15</accession>
<keyword evidence="2" id="KW-1185">Reference proteome</keyword>
<dbReference type="Proteomes" id="UP000003828">
    <property type="component" value="Unassembled WGS sequence"/>
</dbReference>
<name>H0QK15_ARTG1</name>
<gene>
    <name evidence="1" type="ORF">ARGLB_037_01060</name>
</gene>
<sequence length="54" mass="5741">MVMPDTHASLFVGLGNMGRPMAINHSPGRELFVCDTKAPVVLTAQQTAERPGSC</sequence>
<dbReference type="AlphaFoldDB" id="H0QK15"/>
<proteinExistence type="predicted"/>
<evidence type="ECO:0000313" key="1">
    <source>
        <dbReference type="EMBL" id="GAB13255.1"/>
    </source>
</evidence>
<dbReference type="STRING" id="1077972.ARGLB_037_01060"/>
<dbReference type="PROSITE" id="PS00895">
    <property type="entry name" value="3_HYDROXYISOBUT_DH"/>
    <property type="match status" value="1"/>
</dbReference>
<dbReference type="EMBL" id="BAEG01000037">
    <property type="protein sequence ID" value="GAB13255.1"/>
    <property type="molecule type" value="Genomic_DNA"/>
</dbReference>
<reference evidence="1 2" key="1">
    <citation type="submission" date="2011-12" db="EMBL/GenBank/DDBJ databases">
        <title>Whole genome shotgun sequence of Arthrobacter globiformis NBRC 12137.</title>
        <authorList>
            <person name="Miyazawa S."/>
            <person name="Hosoyama A."/>
            <person name="Tsuchikane K."/>
            <person name="Katsumata H."/>
            <person name="Yamazaki S."/>
            <person name="Fujita N."/>
        </authorList>
    </citation>
    <scope>NUCLEOTIDE SEQUENCE [LARGE SCALE GENOMIC DNA]</scope>
    <source>
        <strain evidence="1 2">NBRC 12137</strain>
    </source>
</reference>
<evidence type="ECO:0008006" key="3">
    <source>
        <dbReference type="Google" id="ProtNLM"/>
    </source>
</evidence>
<organism evidence="1 2">
    <name type="scientific">Arthrobacter globiformis (strain ATCC 8010 / DSM 20124 / JCM 1332 / NBRC 12137 / NCIMB 8907 / NRRL B-2979 / 168)</name>
    <dbReference type="NCBI Taxonomy" id="1077972"/>
    <lineage>
        <taxon>Bacteria</taxon>
        <taxon>Bacillati</taxon>
        <taxon>Actinomycetota</taxon>
        <taxon>Actinomycetes</taxon>
        <taxon>Micrococcales</taxon>
        <taxon>Micrococcaceae</taxon>
        <taxon>Arthrobacter</taxon>
    </lineage>
</organism>
<dbReference type="RefSeq" id="WP_003800324.1">
    <property type="nucleotide sequence ID" value="NZ_BAEG01000037.1"/>
</dbReference>
<evidence type="ECO:0000313" key="2">
    <source>
        <dbReference type="Proteomes" id="UP000003828"/>
    </source>
</evidence>